<keyword evidence="1" id="KW-0812">Transmembrane</keyword>
<dbReference type="RefSeq" id="WP_203907787.1">
    <property type="nucleotide sequence ID" value="NZ_BONY01000010.1"/>
</dbReference>
<keyword evidence="1" id="KW-0472">Membrane</keyword>
<dbReference type="EMBL" id="BONY01000010">
    <property type="protein sequence ID" value="GIH03879.1"/>
    <property type="molecule type" value="Genomic_DNA"/>
</dbReference>
<accession>A0A8J3VDU7</accession>
<dbReference type="Proteomes" id="UP000612899">
    <property type="component" value="Unassembled WGS sequence"/>
</dbReference>
<evidence type="ECO:0000313" key="2">
    <source>
        <dbReference type="EMBL" id="GIH03879.1"/>
    </source>
</evidence>
<protein>
    <submittedName>
        <fullName evidence="2">Uncharacterized protein</fullName>
    </submittedName>
</protein>
<feature type="transmembrane region" description="Helical" evidence="1">
    <location>
        <begin position="67"/>
        <end position="90"/>
    </location>
</feature>
<evidence type="ECO:0000313" key="3">
    <source>
        <dbReference type="Proteomes" id="UP000612899"/>
    </source>
</evidence>
<keyword evidence="3" id="KW-1185">Reference proteome</keyword>
<gene>
    <name evidence="2" type="ORF">Rhe02_19460</name>
</gene>
<dbReference type="AlphaFoldDB" id="A0A8J3VDU7"/>
<proteinExistence type="predicted"/>
<feature type="transmembrane region" description="Helical" evidence="1">
    <location>
        <begin position="16"/>
        <end position="38"/>
    </location>
</feature>
<sequence length="178" mass="18846">MIPDDAELTPPRWTRLAPLAGCGLLGLGLVLTAVSTLYDDLHWDTVYQVSPAAAAKRNGMTDLTGVLLGRAFLIVSAVTVIGLLVCVMGLARRRRWAHIACAVVAAPYVVCCGVGYASGRSLHSDLANPQYLNPRSSYAPTWLLVCDTAGPALTIGGAAATLMALLLLTVRGRLHRPR</sequence>
<comment type="caution">
    <text evidence="2">The sequence shown here is derived from an EMBL/GenBank/DDBJ whole genome shotgun (WGS) entry which is preliminary data.</text>
</comment>
<feature type="transmembrane region" description="Helical" evidence="1">
    <location>
        <begin position="97"/>
        <end position="119"/>
    </location>
</feature>
<reference evidence="2" key="1">
    <citation type="submission" date="2021-01" db="EMBL/GenBank/DDBJ databases">
        <title>Whole genome shotgun sequence of Rhizocola hellebori NBRC 109834.</title>
        <authorList>
            <person name="Komaki H."/>
            <person name="Tamura T."/>
        </authorList>
    </citation>
    <scope>NUCLEOTIDE SEQUENCE</scope>
    <source>
        <strain evidence="2">NBRC 109834</strain>
    </source>
</reference>
<feature type="transmembrane region" description="Helical" evidence="1">
    <location>
        <begin position="139"/>
        <end position="168"/>
    </location>
</feature>
<organism evidence="2 3">
    <name type="scientific">Rhizocola hellebori</name>
    <dbReference type="NCBI Taxonomy" id="1392758"/>
    <lineage>
        <taxon>Bacteria</taxon>
        <taxon>Bacillati</taxon>
        <taxon>Actinomycetota</taxon>
        <taxon>Actinomycetes</taxon>
        <taxon>Micromonosporales</taxon>
        <taxon>Micromonosporaceae</taxon>
        <taxon>Rhizocola</taxon>
    </lineage>
</organism>
<evidence type="ECO:0000256" key="1">
    <source>
        <dbReference type="SAM" id="Phobius"/>
    </source>
</evidence>
<keyword evidence="1" id="KW-1133">Transmembrane helix</keyword>
<name>A0A8J3VDU7_9ACTN</name>